<accession>A0AAQ3P4J7</accession>
<protein>
    <submittedName>
        <fullName evidence="2">Uncharacterized protein</fullName>
    </submittedName>
</protein>
<keyword evidence="1" id="KW-0472">Membrane</keyword>
<evidence type="ECO:0000313" key="2">
    <source>
        <dbReference type="EMBL" id="WVZ21629.1"/>
    </source>
</evidence>
<dbReference type="AlphaFoldDB" id="A0AAQ3P4J7"/>
<feature type="transmembrane region" description="Helical" evidence="1">
    <location>
        <begin position="71"/>
        <end position="98"/>
    </location>
</feature>
<keyword evidence="3" id="KW-1185">Reference proteome</keyword>
<dbReference type="Proteomes" id="UP001374535">
    <property type="component" value="Chromosome 2"/>
</dbReference>
<organism evidence="2 3">
    <name type="scientific">Vigna mungo</name>
    <name type="common">Black gram</name>
    <name type="synonym">Phaseolus mungo</name>
    <dbReference type="NCBI Taxonomy" id="3915"/>
    <lineage>
        <taxon>Eukaryota</taxon>
        <taxon>Viridiplantae</taxon>
        <taxon>Streptophyta</taxon>
        <taxon>Embryophyta</taxon>
        <taxon>Tracheophyta</taxon>
        <taxon>Spermatophyta</taxon>
        <taxon>Magnoliopsida</taxon>
        <taxon>eudicotyledons</taxon>
        <taxon>Gunneridae</taxon>
        <taxon>Pentapetalae</taxon>
        <taxon>rosids</taxon>
        <taxon>fabids</taxon>
        <taxon>Fabales</taxon>
        <taxon>Fabaceae</taxon>
        <taxon>Papilionoideae</taxon>
        <taxon>50 kb inversion clade</taxon>
        <taxon>NPAAA clade</taxon>
        <taxon>indigoferoid/millettioid clade</taxon>
        <taxon>Phaseoleae</taxon>
        <taxon>Vigna</taxon>
    </lineage>
</organism>
<reference evidence="2 3" key="1">
    <citation type="journal article" date="2023" name="Life. Sci Alliance">
        <title>Evolutionary insights into 3D genome organization and epigenetic landscape of Vigna mungo.</title>
        <authorList>
            <person name="Junaid A."/>
            <person name="Singh B."/>
            <person name="Bhatia S."/>
        </authorList>
    </citation>
    <scope>NUCLEOTIDE SEQUENCE [LARGE SCALE GENOMIC DNA]</scope>
    <source>
        <strain evidence="2">Urdbean</strain>
    </source>
</reference>
<proteinExistence type="predicted"/>
<sequence>MGQIQQKKVKGCYSYHLVPLTLAQFGRESESQSCAGLLIPSFTANNITKMSLENNRGIQLVAFDQEWLDDIFGAAAGVGFGLVIILQIIGTLVELAAVSDFILKTM</sequence>
<gene>
    <name evidence="2" type="ORF">V8G54_008951</name>
</gene>
<keyword evidence="1" id="KW-1133">Transmembrane helix</keyword>
<dbReference type="EMBL" id="CP144699">
    <property type="protein sequence ID" value="WVZ21629.1"/>
    <property type="molecule type" value="Genomic_DNA"/>
</dbReference>
<name>A0AAQ3P4J7_VIGMU</name>
<evidence type="ECO:0000313" key="3">
    <source>
        <dbReference type="Proteomes" id="UP001374535"/>
    </source>
</evidence>
<keyword evidence="1" id="KW-0812">Transmembrane</keyword>
<evidence type="ECO:0000256" key="1">
    <source>
        <dbReference type="SAM" id="Phobius"/>
    </source>
</evidence>